<dbReference type="AlphaFoldDB" id="A0A345SZ15"/>
<dbReference type="InterPro" id="IPR023494">
    <property type="entry name" value="Cyt_c_bgen_Ccs1/CcsB/ResB"/>
</dbReference>
<proteinExistence type="predicted"/>
<feature type="domain" description="ResB-like" evidence="8">
    <location>
        <begin position="67"/>
        <end position="548"/>
    </location>
</feature>
<feature type="transmembrane region" description="Helical" evidence="7">
    <location>
        <begin position="69"/>
        <end position="87"/>
    </location>
</feature>
<reference evidence="10" key="1">
    <citation type="submission" date="2018-07" db="EMBL/GenBank/DDBJ databases">
        <title>Streptacidiphilus bronchialis DSM 106435 chromosome.</title>
        <authorList>
            <person name="Batra D."/>
            <person name="Gulvik C.A."/>
        </authorList>
    </citation>
    <scope>NUCLEOTIDE SEQUENCE [LARGE SCALE GENOMIC DNA]</scope>
    <source>
        <strain evidence="10">DSM 106435</strain>
    </source>
</reference>
<dbReference type="GO" id="GO:0017004">
    <property type="term" value="P:cytochrome complex assembly"/>
    <property type="evidence" value="ECO:0007669"/>
    <property type="project" value="UniProtKB-KW"/>
</dbReference>
<dbReference type="PANTHER" id="PTHR31566">
    <property type="entry name" value="CYTOCHROME C BIOGENESIS PROTEIN CCS1, CHLOROPLASTIC"/>
    <property type="match status" value="1"/>
</dbReference>
<evidence type="ECO:0000313" key="10">
    <source>
        <dbReference type="Proteomes" id="UP000249340"/>
    </source>
</evidence>
<keyword evidence="5 7" id="KW-0472">Membrane</keyword>
<evidence type="ECO:0000313" key="9">
    <source>
        <dbReference type="EMBL" id="AXI78970.1"/>
    </source>
</evidence>
<evidence type="ECO:0000256" key="2">
    <source>
        <dbReference type="ARBA" id="ARBA00022692"/>
    </source>
</evidence>
<protein>
    <submittedName>
        <fullName evidence="9">Cytochrome c biogenesis protein ResB</fullName>
    </submittedName>
</protein>
<evidence type="ECO:0000259" key="8">
    <source>
        <dbReference type="Pfam" id="PF05140"/>
    </source>
</evidence>
<evidence type="ECO:0000256" key="4">
    <source>
        <dbReference type="ARBA" id="ARBA00022989"/>
    </source>
</evidence>
<evidence type="ECO:0000256" key="5">
    <source>
        <dbReference type="ARBA" id="ARBA00023136"/>
    </source>
</evidence>
<gene>
    <name evidence="9" type="ORF">C7M71_017675</name>
</gene>
<name>A0A345SZ15_9ACTN</name>
<feature type="compositionally biased region" description="Low complexity" evidence="6">
    <location>
        <begin position="1"/>
        <end position="11"/>
    </location>
</feature>
<evidence type="ECO:0000256" key="6">
    <source>
        <dbReference type="SAM" id="MobiDB-lite"/>
    </source>
</evidence>
<evidence type="ECO:0000256" key="7">
    <source>
        <dbReference type="SAM" id="Phobius"/>
    </source>
</evidence>
<accession>A0A345SZ15</accession>
<dbReference type="GO" id="GO:0016020">
    <property type="term" value="C:membrane"/>
    <property type="evidence" value="ECO:0007669"/>
    <property type="project" value="UniProtKB-SubCell"/>
</dbReference>
<feature type="transmembrane region" description="Helical" evidence="7">
    <location>
        <begin position="494"/>
        <end position="512"/>
    </location>
</feature>
<dbReference type="RefSeq" id="WP_111489462.1">
    <property type="nucleotide sequence ID" value="NZ_CP031264.1"/>
</dbReference>
<dbReference type="OrthoDB" id="3949537at2"/>
<keyword evidence="10" id="KW-1185">Reference proteome</keyword>
<keyword evidence="4 7" id="KW-1133">Transmembrane helix</keyword>
<feature type="compositionally biased region" description="Basic and acidic residues" evidence="6">
    <location>
        <begin position="606"/>
        <end position="618"/>
    </location>
</feature>
<feature type="region of interest" description="Disordered" evidence="6">
    <location>
        <begin position="557"/>
        <end position="618"/>
    </location>
</feature>
<dbReference type="Proteomes" id="UP000249340">
    <property type="component" value="Chromosome"/>
</dbReference>
<dbReference type="Pfam" id="PF05140">
    <property type="entry name" value="ResB"/>
    <property type="match status" value="1"/>
</dbReference>
<evidence type="ECO:0000256" key="1">
    <source>
        <dbReference type="ARBA" id="ARBA00004141"/>
    </source>
</evidence>
<dbReference type="EMBL" id="CP031264">
    <property type="protein sequence ID" value="AXI78970.1"/>
    <property type="molecule type" value="Genomic_DNA"/>
</dbReference>
<keyword evidence="2 7" id="KW-0812">Transmembrane</keyword>
<sequence>MSNTDTDTGPGSDTGTGTGGTAQQQPLDEAAAERLTSAPVEHRAEDSAPALGVIGWLRWTWRQLTSMRVALILLFLLSLAAVPGSLIPQNGPDSMRVERWKAAHTTVSPIYEKLQLFDVYSSVWFSAIYILLFISLAGCIVPRTWQFAGVLRSRPPAAPRNLTRMPVHATWRTDARPEAVTAAAERLLRGRRFRAHTVGDAVASEKGYLREVGNLLFHISLFGLLIAMAWGSLSGGQGSKLVLEGQGFSNTMTQYDDFQRAPFYGPDDLDAFRFTLDGFTATYQTKGDQLGTPRDFAAHVRYWTGADGGSSHRAAIKVNQPLEIADSKVYLVSHGYSPVVTVKNAKGEVVFHGPTPFLPQDNNLTSIGAIKVGDYGQKDGKPVQLGFAGIFSPTAPVTADKVTGWNSLFPAAADPKLILNVWAGDLGVDSGIPQSVYQLDETHMKQLKQDGDIARAALKPGQGWTLPNGYGTLTFDGVEQWAGFTIAHRPGNGVALGSSVLCVLGLIGSLLIQRRRVWVRATTATDGTTVVEMAGLARSESAKIAEELADLAVALQDDAPARPDEPDEADKPDEAEKPDEADKPDQAEDQAERPDQAEEPPSGGADRTEEPEMIEKRG</sequence>
<comment type="subcellular location">
    <subcellularLocation>
        <location evidence="1">Membrane</location>
        <topology evidence="1">Multi-pass membrane protein</topology>
    </subcellularLocation>
</comment>
<feature type="transmembrane region" description="Helical" evidence="7">
    <location>
        <begin position="215"/>
        <end position="233"/>
    </location>
</feature>
<dbReference type="KEGG" id="stri:C7M71_017675"/>
<feature type="region of interest" description="Disordered" evidence="6">
    <location>
        <begin position="1"/>
        <end position="41"/>
    </location>
</feature>
<dbReference type="PANTHER" id="PTHR31566:SF0">
    <property type="entry name" value="CYTOCHROME C BIOGENESIS PROTEIN CCS1, CHLOROPLASTIC"/>
    <property type="match status" value="1"/>
</dbReference>
<feature type="compositionally biased region" description="Basic and acidic residues" evidence="6">
    <location>
        <begin position="572"/>
        <end position="596"/>
    </location>
</feature>
<evidence type="ECO:0000256" key="3">
    <source>
        <dbReference type="ARBA" id="ARBA00022748"/>
    </source>
</evidence>
<feature type="transmembrane region" description="Helical" evidence="7">
    <location>
        <begin position="123"/>
        <end position="145"/>
    </location>
</feature>
<keyword evidence="3" id="KW-0201">Cytochrome c-type biogenesis</keyword>
<dbReference type="InterPro" id="IPR007816">
    <property type="entry name" value="ResB-like_domain"/>
</dbReference>
<organism evidence="9 10">
    <name type="scientific">Peterkaempfera bronchialis</name>
    <dbReference type="NCBI Taxonomy" id="2126346"/>
    <lineage>
        <taxon>Bacteria</taxon>
        <taxon>Bacillati</taxon>
        <taxon>Actinomycetota</taxon>
        <taxon>Actinomycetes</taxon>
        <taxon>Kitasatosporales</taxon>
        <taxon>Streptomycetaceae</taxon>
        <taxon>Peterkaempfera</taxon>
    </lineage>
</organism>